<dbReference type="InterPro" id="IPR050430">
    <property type="entry name" value="Peptidase_S1"/>
</dbReference>
<dbReference type="PROSITE" id="PS50240">
    <property type="entry name" value="TRYPSIN_DOM"/>
    <property type="match status" value="1"/>
</dbReference>
<reference evidence="6" key="1">
    <citation type="submission" date="2020-11" db="EMBL/GenBank/DDBJ databases">
        <authorList>
            <person name="Tran Van P."/>
        </authorList>
    </citation>
    <scope>NUCLEOTIDE SEQUENCE</scope>
</reference>
<dbReference type="Gene3D" id="2.40.10.10">
    <property type="entry name" value="Trypsin-like serine proteases"/>
    <property type="match status" value="1"/>
</dbReference>
<keyword evidence="4" id="KW-1015">Disulfide bond</keyword>
<gene>
    <name evidence="6" type="ORF">CTOB1V02_LOCUS6942</name>
</gene>
<dbReference type="AlphaFoldDB" id="A0A7R8ZRK6"/>
<name>A0A7R8ZRK6_9CRUS</name>
<dbReference type="SUPFAM" id="SSF50494">
    <property type="entry name" value="Trypsin-like serine proteases"/>
    <property type="match status" value="1"/>
</dbReference>
<dbReference type="GO" id="GO:0006508">
    <property type="term" value="P:proteolysis"/>
    <property type="evidence" value="ECO:0007669"/>
    <property type="project" value="UniProtKB-KW"/>
</dbReference>
<feature type="compositionally biased region" description="Low complexity" evidence="5">
    <location>
        <begin position="198"/>
        <end position="208"/>
    </location>
</feature>
<evidence type="ECO:0000256" key="2">
    <source>
        <dbReference type="ARBA" id="ARBA00022801"/>
    </source>
</evidence>
<dbReference type="Pfam" id="PF00089">
    <property type="entry name" value="Trypsin"/>
    <property type="match status" value="1"/>
</dbReference>
<keyword evidence="1" id="KW-0645">Protease</keyword>
<organism evidence="6">
    <name type="scientific">Cyprideis torosa</name>
    <dbReference type="NCBI Taxonomy" id="163714"/>
    <lineage>
        <taxon>Eukaryota</taxon>
        <taxon>Metazoa</taxon>
        <taxon>Ecdysozoa</taxon>
        <taxon>Arthropoda</taxon>
        <taxon>Crustacea</taxon>
        <taxon>Oligostraca</taxon>
        <taxon>Ostracoda</taxon>
        <taxon>Podocopa</taxon>
        <taxon>Podocopida</taxon>
        <taxon>Cytherocopina</taxon>
        <taxon>Cytheroidea</taxon>
        <taxon>Cytherideidae</taxon>
        <taxon>Cyprideis</taxon>
    </lineage>
</organism>
<dbReference type="InterPro" id="IPR001254">
    <property type="entry name" value="Trypsin_dom"/>
</dbReference>
<dbReference type="GO" id="GO:0004252">
    <property type="term" value="F:serine-type endopeptidase activity"/>
    <property type="evidence" value="ECO:0007669"/>
    <property type="project" value="InterPro"/>
</dbReference>
<evidence type="ECO:0000256" key="1">
    <source>
        <dbReference type="ARBA" id="ARBA00022670"/>
    </source>
</evidence>
<keyword evidence="2" id="KW-0378">Hydrolase</keyword>
<sequence length="369" mass="40408">MKYELSVLFNLSLKKMQFRCSMGGPCAFIVVFLCYSCTTAQQNTPKTTRRRNYHTPIFFPSSPGSTRVPPSPFQTALSPPPSLPLFASHSTTIAPFPMTPPPEVEVKTSLSLGPNSTICELYAEQYPSSLVSLCMPKTSCESLDQGSQNYEYRTGPTCYIQESTSWVCCTTFGKSLTPTTLSVLHNTSESPLTEQHLESSSEPVSVPSNTDHRLRRLWGEQVRVMGWGTIGYGDRLSNALHEVDVDIVSREKCIQSYEQIVRPFPELNLADFAAVSNSILLTGSQGPAWPYRDGFPNTILCAARNGKDSCQGDSGGPLLLFGKCDEIRAAQYEPDSGLDGVGFFDRSRSSATYSSPESDAMVLLALPVS</sequence>
<protein>
    <submittedName>
        <fullName evidence="6">Uncharacterized protein</fullName>
    </submittedName>
</protein>
<evidence type="ECO:0000256" key="5">
    <source>
        <dbReference type="SAM" id="MobiDB-lite"/>
    </source>
</evidence>
<evidence type="ECO:0000256" key="4">
    <source>
        <dbReference type="ARBA" id="ARBA00023157"/>
    </source>
</evidence>
<dbReference type="InterPro" id="IPR033116">
    <property type="entry name" value="TRYPSIN_SER"/>
</dbReference>
<dbReference type="InterPro" id="IPR043504">
    <property type="entry name" value="Peptidase_S1_PA_chymotrypsin"/>
</dbReference>
<proteinExistence type="predicted"/>
<accession>A0A7R8ZRK6</accession>
<dbReference type="PROSITE" id="PS00135">
    <property type="entry name" value="TRYPSIN_SER"/>
    <property type="match status" value="1"/>
</dbReference>
<feature type="region of interest" description="Disordered" evidence="5">
    <location>
        <begin position="187"/>
        <end position="209"/>
    </location>
</feature>
<dbReference type="EMBL" id="OB661849">
    <property type="protein sequence ID" value="CAD7229069.1"/>
    <property type="molecule type" value="Genomic_DNA"/>
</dbReference>
<dbReference type="SMART" id="SM00020">
    <property type="entry name" value="Tryp_SPc"/>
    <property type="match status" value="1"/>
</dbReference>
<evidence type="ECO:0000313" key="6">
    <source>
        <dbReference type="EMBL" id="CAD7229069.1"/>
    </source>
</evidence>
<dbReference type="InterPro" id="IPR009003">
    <property type="entry name" value="Peptidase_S1_PA"/>
</dbReference>
<dbReference type="PANTHER" id="PTHR24276:SF91">
    <property type="entry name" value="AT26814P-RELATED"/>
    <property type="match status" value="1"/>
</dbReference>
<evidence type="ECO:0000256" key="3">
    <source>
        <dbReference type="ARBA" id="ARBA00022825"/>
    </source>
</evidence>
<dbReference type="PANTHER" id="PTHR24276">
    <property type="entry name" value="POLYSERASE-RELATED"/>
    <property type="match status" value="1"/>
</dbReference>
<keyword evidence="3" id="KW-0720">Serine protease</keyword>